<keyword evidence="3" id="KW-1133">Transmembrane helix</keyword>
<evidence type="ECO:0000313" key="5">
    <source>
        <dbReference type="EMBL" id="CAE0647979.1"/>
    </source>
</evidence>
<dbReference type="Pfam" id="PF13499">
    <property type="entry name" value="EF-hand_7"/>
    <property type="match status" value="1"/>
</dbReference>
<dbReference type="GO" id="GO:0005509">
    <property type="term" value="F:calcium ion binding"/>
    <property type="evidence" value="ECO:0007669"/>
    <property type="project" value="InterPro"/>
</dbReference>
<dbReference type="SUPFAM" id="SSF47473">
    <property type="entry name" value="EF-hand"/>
    <property type="match status" value="1"/>
</dbReference>
<feature type="region of interest" description="Disordered" evidence="2">
    <location>
        <begin position="1"/>
        <end position="20"/>
    </location>
</feature>
<reference evidence="5" key="1">
    <citation type="submission" date="2021-01" db="EMBL/GenBank/DDBJ databases">
        <authorList>
            <person name="Corre E."/>
            <person name="Pelletier E."/>
            <person name="Niang G."/>
            <person name="Scheremetjew M."/>
            <person name="Finn R."/>
            <person name="Kale V."/>
            <person name="Holt S."/>
            <person name="Cochrane G."/>
            <person name="Meng A."/>
            <person name="Brown T."/>
            <person name="Cohen L."/>
        </authorList>
    </citation>
    <scope>NUCLEOTIDE SEQUENCE</scope>
    <source>
        <strain evidence="5">CCCM811</strain>
    </source>
</reference>
<dbReference type="AlphaFoldDB" id="A0A7S3YD02"/>
<dbReference type="PROSITE" id="PS50222">
    <property type="entry name" value="EF_HAND_2"/>
    <property type="match status" value="2"/>
</dbReference>
<sequence>MSEIGARDEPLAKEVDKKVQEKAEEAKAKLQDASVFAKADRDHNGWIDPKELQDFLKSKKINVSDEENEIIFSRYDTNSDHKIDRKEFLAMMGTMGTMTAKATVYGFASHAGCLFCLNTFAYSCCLCTLGLSFIPFCCYKKKVTKEIQVNVKDMVRS</sequence>
<evidence type="ECO:0000259" key="4">
    <source>
        <dbReference type="PROSITE" id="PS50222"/>
    </source>
</evidence>
<evidence type="ECO:0000256" key="1">
    <source>
        <dbReference type="ARBA" id="ARBA00022837"/>
    </source>
</evidence>
<dbReference type="InterPro" id="IPR011992">
    <property type="entry name" value="EF-hand-dom_pair"/>
</dbReference>
<dbReference type="CDD" id="cd00051">
    <property type="entry name" value="EFh"/>
    <property type="match status" value="1"/>
</dbReference>
<keyword evidence="3" id="KW-0812">Transmembrane</keyword>
<protein>
    <recommendedName>
        <fullName evidence="4">EF-hand domain-containing protein</fullName>
    </recommendedName>
</protein>
<organism evidence="5">
    <name type="scientific">Lotharella globosa</name>
    <dbReference type="NCBI Taxonomy" id="91324"/>
    <lineage>
        <taxon>Eukaryota</taxon>
        <taxon>Sar</taxon>
        <taxon>Rhizaria</taxon>
        <taxon>Cercozoa</taxon>
        <taxon>Chlorarachniophyceae</taxon>
        <taxon>Lotharella</taxon>
    </lineage>
</organism>
<accession>A0A7S3YD02</accession>
<dbReference type="SMART" id="SM00054">
    <property type="entry name" value="EFh"/>
    <property type="match status" value="2"/>
</dbReference>
<feature type="domain" description="EF-hand" evidence="4">
    <location>
        <begin position="27"/>
        <end position="62"/>
    </location>
</feature>
<feature type="transmembrane region" description="Helical" evidence="3">
    <location>
        <begin position="120"/>
        <end position="139"/>
    </location>
</feature>
<name>A0A7S3YD02_9EUKA</name>
<proteinExistence type="predicted"/>
<keyword evidence="1" id="KW-0106">Calcium</keyword>
<gene>
    <name evidence="5" type="ORF">LGLO00237_LOCUS2757</name>
</gene>
<dbReference type="EMBL" id="HBIV01003957">
    <property type="protein sequence ID" value="CAE0647979.1"/>
    <property type="molecule type" value="Transcribed_RNA"/>
</dbReference>
<dbReference type="Gene3D" id="1.10.238.10">
    <property type="entry name" value="EF-hand"/>
    <property type="match status" value="1"/>
</dbReference>
<dbReference type="PROSITE" id="PS00018">
    <property type="entry name" value="EF_HAND_1"/>
    <property type="match status" value="2"/>
</dbReference>
<dbReference type="InterPro" id="IPR002048">
    <property type="entry name" value="EF_hand_dom"/>
</dbReference>
<feature type="domain" description="EF-hand" evidence="4">
    <location>
        <begin position="63"/>
        <end position="98"/>
    </location>
</feature>
<keyword evidence="3" id="KW-0472">Membrane</keyword>
<feature type="transmembrane region" description="Helical" evidence="3">
    <location>
        <begin position="88"/>
        <end position="108"/>
    </location>
</feature>
<dbReference type="InterPro" id="IPR018247">
    <property type="entry name" value="EF_Hand_1_Ca_BS"/>
</dbReference>
<evidence type="ECO:0000256" key="3">
    <source>
        <dbReference type="SAM" id="Phobius"/>
    </source>
</evidence>
<evidence type="ECO:0000256" key="2">
    <source>
        <dbReference type="SAM" id="MobiDB-lite"/>
    </source>
</evidence>